<gene>
    <name evidence="2" type="ORF">EV211_1811</name>
</gene>
<dbReference type="PROSITE" id="PS51354">
    <property type="entry name" value="GLUTAREDOXIN_2"/>
    <property type="match status" value="1"/>
</dbReference>
<dbReference type="RefSeq" id="WP_133529394.1">
    <property type="nucleotide sequence ID" value="NZ_SNXO01000081.1"/>
</dbReference>
<dbReference type="InterPro" id="IPR036249">
    <property type="entry name" value="Thioredoxin-like_sf"/>
</dbReference>
<dbReference type="Pfam" id="PF00462">
    <property type="entry name" value="Glutaredoxin"/>
    <property type="match status" value="1"/>
</dbReference>
<accession>A0A4R6PWG3</accession>
<evidence type="ECO:0000313" key="2">
    <source>
        <dbReference type="EMBL" id="TDP43919.1"/>
    </source>
</evidence>
<dbReference type="Proteomes" id="UP000295500">
    <property type="component" value="Unassembled WGS sequence"/>
</dbReference>
<dbReference type="CDD" id="cd02947">
    <property type="entry name" value="TRX_family"/>
    <property type="match status" value="1"/>
</dbReference>
<feature type="domain" description="Glutaredoxin" evidence="1">
    <location>
        <begin position="5"/>
        <end position="63"/>
    </location>
</feature>
<comment type="caution">
    <text evidence="2">The sequence shown here is derived from an EMBL/GenBank/DDBJ whole genome shotgun (WGS) entry which is preliminary data.</text>
</comment>
<name>A0A4R6PWG3_9FIRM</name>
<reference evidence="2 3" key="1">
    <citation type="submission" date="2019-03" db="EMBL/GenBank/DDBJ databases">
        <title>Genomic Encyclopedia of Type Strains, Phase IV (KMG-IV): sequencing the most valuable type-strain genomes for metagenomic binning, comparative biology and taxonomic classification.</title>
        <authorList>
            <person name="Goeker M."/>
        </authorList>
    </citation>
    <scope>NUCLEOTIDE SEQUENCE [LARGE SCALE GENOMIC DNA]</scope>
    <source>
        <strain evidence="2 3">DSM 28287</strain>
    </source>
</reference>
<organism evidence="2 3">
    <name type="scientific">Aminicella lysinilytica</name>
    <dbReference type="NCBI Taxonomy" id="433323"/>
    <lineage>
        <taxon>Bacteria</taxon>
        <taxon>Bacillati</taxon>
        <taxon>Bacillota</taxon>
        <taxon>Clostridia</taxon>
        <taxon>Peptostreptococcales</taxon>
        <taxon>Anaerovoracaceae</taxon>
        <taxon>Aminicella</taxon>
    </lineage>
</organism>
<proteinExistence type="predicted"/>
<dbReference type="EMBL" id="SNXO01000081">
    <property type="protein sequence ID" value="TDP43919.1"/>
    <property type="molecule type" value="Genomic_DNA"/>
</dbReference>
<evidence type="ECO:0000313" key="3">
    <source>
        <dbReference type="Proteomes" id="UP000295500"/>
    </source>
</evidence>
<evidence type="ECO:0000259" key="1">
    <source>
        <dbReference type="Pfam" id="PF00462"/>
    </source>
</evidence>
<dbReference type="AlphaFoldDB" id="A0A4R6PWG3"/>
<dbReference type="InterPro" id="IPR002109">
    <property type="entry name" value="Glutaredoxin"/>
</dbReference>
<protein>
    <submittedName>
        <fullName evidence="2">Glutaredoxin</fullName>
    </submittedName>
</protein>
<sequence length="91" mass="10626">MKLTFFYLPLCPYCKQARRVMAELMAEHPEYKAVELDEVNEITNPGIVKNYDYYHVPCFFNGEQKLYEADPNDPEDVVKSKLDAMFRALVA</sequence>
<dbReference type="Gene3D" id="3.40.30.10">
    <property type="entry name" value="Glutaredoxin"/>
    <property type="match status" value="1"/>
</dbReference>
<keyword evidence="3" id="KW-1185">Reference proteome</keyword>
<dbReference type="OrthoDB" id="5348456at2"/>
<dbReference type="SUPFAM" id="SSF52833">
    <property type="entry name" value="Thioredoxin-like"/>
    <property type="match status" value="1"/>
</dbReference>